<dbReference type="EMBL" id="KZ819321">
    <property type="protein sequence ID" value="PWN24113.1"/>
    <property type="molecule type" value="Genomic_DNA"/>
</dbReference>
<gene>
    <name evidence="1" type="ORF">BCV69DRAFT_280014</name>
</gene>
<keyword evidence="2" id="KW-1185">Reference proteome</keyword>
<dbReference type="PIRSF" id="PIRSF000443">
    <property type="entry name" value="Homoser_Ac_trans"/>
    <property type="match status" value="1"/>
</dbReference>
<dbReference type="GO" id="GO:0016747">
    <property type="term" value="F:acyltransferase activity, transferring groups other than amino-acyl groups"/>
    <property type="evidence" value="ECO:0007669"/>
    <property type="project" value="InterPro"/>
</dbReference>
<dbReference type="InterPro" id="IPR008220">
    <property type="entry name" value="HAT_MetX-like"/>
</dbReference>
<dbReference type="InterPro" id="IPR029058">
    <property type="entry name" value="AB_hydrolase_fold"/>
</dbReference>
<evidence type="ECO:0000313" key="2">
    <source>
        <dbReference type="Proteomes" id="UP000245942"/>
    </source>
</evidence>
<proteinExistence type="predicted"/>
<dbReference type="PANTHER" id="PTHR32268">
    <property type="entry name" value="HOMOSERINE O-ACETYLTRANSFERASE"/>
    <property type="match status" value="1"/>
</dbReference>
<dbReference type="PANTHER" id="PTHR32268:SF15">
    <property type="entry name" value="HOMOSERINE ACETYLTRANSFERASE FAMILY PROTEIN (AFU_ORTHOLOGUE AFUA_1G15350)"/>
    <property type="match status" value="1"/>
</dbReference>
<dbReference type="Gene3D" id="3.40.50.1820">
    <property type="entry name" value="alpha/beta hydrolase"/>
    <property type="match status" value="1"/>
</dbReference>
<organism evidence="1 2">
    <name type="scientific">Pseudomicrostroma glucosiphilum</name>
    <dbReference type="NCBI Taxonomy" id="1684307"/>
    <lineage>
        <taxon>Eukaryota</taxon>
        <taxon>Fungi</taxon>
        <taxon>Dikarya</taxon>
        <taxon>Basidiomycota</taxon>
        <taxon>Ustilaginomycotina</taxon>
        <taxon>Exobasidiomycetes</taxon>
        <taxon>Microstromatales</taxon>
        <taxon>Microstromatales incertae sedis</taxon>
        <taxon>Pseudomicrostroma</taxon>
    </lineage>
</organism>
<sequence length="430" mass="47696">MTSSSIPPKESDPNVLTYSLGDFTLLSGAVIPDAYIAYRTFGSSSNPTILYPTWYSGDITSGNEWLVSTAEHPRRGLDPEKYYIVLVALFGNGQSTSPSNHPLRQNLPPATVYDNVRAQHQLLTEGLGIHKLRMVTGWSMGAAQSYQWATQYPDMVETIAPFCGSARTSFHNQIFIDGFTAPLRADQSFANGAYTSQPIAGLKGVGHVYAGWGMSQTWYRQQIYTSHYGHKTLQEHLTKLWEGWTCSRDANDMLYLAWTWLHADVGAQPLYAGESKLDVPVKEGGRMGLRGQLDFDPIPEDDQAFERALRGIKAQSILMPCRHDVSRNFGACPFPSTKSLSREFKVTLLLLSPSLAHLSPDQLYFPPEDTQIEARIMGPKARMIVCESIWGHFAGKGDNEEDAAFFDGHIADLLESVEKEMGAEGDKGKM</sequence>
<keyword evidence="1" id="KW-0808">Transferase</keyword>
<dbReference type="GeneID" id="37013189"/>
<dbReference type="OrthoDB" id="9972683at2759"/>
<accession>A0A316UJI1</accession>
<dbReference type="STRING" id="1684307.A0A316UJI1"/>
<dbReference type="AlphaFoldDB" id="A0A316UJI1"/>
<dbReference type="Proteomes" id="UP000245942">
    <property type="component" value="Unassembled WGS sequence"/>
</dbReference>
<name>A0A316UJI1_9BASI</name>
<reference evidence="1 2" key="1">
    <citation type="journal article" date="2018" name="Mol. Biol. Evol.">
        <title>Broad Genomic Sampling Reveals a Smut Pathogenic Ancestry of the Fungal Clade Ustilaginomycotina.</title>
        <authorList>
            <person name="Kijpornyongpan T."/>
            <person name="Mondo S.J."/>
            <person name="Barry K."/>
            <person name="Sandor L."/>
            <person name="Lee J."/>
            <person name="Lipzen A."/>
            <person name="Pangilinan J."/>
            <person name="LaButti K."/>
            <person name="Hainaut M."/>
            <person name="Henrissat B."/>
            <person name="Grigoriev I.V."/>
            <person name="Spatafora J.W."/>
            <person name="Aime M.C."/>
        </authorList>
    </citation>
    <scope>NUCLEOTIDE SEQUENCE [LARGE SCALE GENOMIC DNA]</scope>
    <source>
        <strain evidence="1 2">MCA 4718</strain>
    </source>
</reference>
<evidence type="ECO:0000313" key="1">
    <source>
        <dbReference type="EMBL" id="PWN24113.1"/>
    </source>
</evidence>
<dbReference type="SUPFAM" id="SSF53474">
    <property type="entry name" value="alpha/beta-Hydrolases"/>
    <property type="match status" value="1"/>
</dbReference>
<dbReference type="RefSeq" id="XP_025351273.1">
    <property type="nucleotide sequence ID" value="XM_025491455.1"/>
</dbReference>
<protein>
    <submittedName>
        <fullName evidence="1">Homoserine acetyltransferase</fullName>
    </submittedName>
</protein>